<evidence type="ECO:0000313" key="2">
    <source>
        <dbReference type="EMBL" id="CAJ1976230.1"/>
    </source>
</evidence>
<evidence type="ECO:0000313" key="3">
    <source>
        <dbReference type="Proteomes" id="UP001189624"/>
    </source>
</evidence>
<reference evidence="2" key="1">
    <citation type="submission" date="2023-10" db="EMBL/GenBank/DDBJ databases">
        <authorList>
            <person name="Domelevo Entfellner J.-B."/>
        </authorList>
    </citation>
    <scope>NUCLEOTIDE SEQUENCE</scope>
</reference>
<feature type="region of interest" description="Disordered" evidence="1">
    <location>
        <begin position="20"/>
        <end position="40"/>
    </location>
</feature>
<keyword evidence="3" id="KW-1185">Reference proteome</keyword>
<name>A0AA86T8X6_9FABA</name>
<dbReference type="EMBL" id="OY731407">
    <property type="protein sequence ID" value="CAJ1976230.1"/>
    <property type="molecule type" value="Genomic_DNA"/>
</dbReference>
<dbReference type="Proteomes" id="UP001189624">
    <property type="component" value="Chromosome 10"/>
</dbReference>
<proteinExistence type="predicted"/>
<dbReference type="Gramene" id="rna-AYBTSS11_LOCUS28366">
    <property type="protein sequence ID" value="CAJ1976230.1"/>
    <property type="gene ID" value="gene-AYBTSS11_LOCUS28366"/>
</dbReference>
<protein>
    <submittedName>
        <fullName evidence="2">Uncharacterized protein</fullName>
    </submittedName>
</protein>
<gene>
    <name evidence="2" type="ORF">AYBTSS11_LOCUS28366</name>
</gene>
<sequence length="72" mass="8358">MAGTCGMMSCVRGILCPHESQKKESEEKEIRTSQVKPDHVAASPVERKHIQTLIRFLILHNIFIRYHRTLEK</sequence>
<dbReference type="AlphaFoldDB" id="A0AA86T8X6"/>
<evidence type="ECO:0000256" key="1">
    <source>
        <dbReference type="SAM" id="MobiDB-lite"/>
    </source>
</evidence>
<feature type="non-terminal residue" evidence="2">
    <location>
        <position position="72"/>
    </location>
</feature>
<accession>A0AA86T8X6</accession>
<organism evidence="2 3">
    <name type="scientific">Sphenostylis stenocarpa</name>
    <dbReference type="NCBI Taxonomy" id="92480"/>
    <lineage>
        <taxon>Eukaryota</taxon>
        <taxon>Viridiplantae</taxon>
        <taxon>Streptophyta</taxon>
        <taxon>Embryophyta</taxon>
        <taxon>Tracheophyta</taxon>
        <taxon>Spermatophyta</taxon>
        <taxon>Magnoliopsida</taxon>
        <taxon>eudicotyledons</taxon>
        <taxon>Gunneridae</taxon>
        <taxon>Pentapetalae</taxon>
        <taxon>rosids</taxon>
        <taxon>fabids</taxon>
        <taxon>Fabales</taxon>
        <taxon>Fabaceae</taxon>
        <taxon>Papilionoideae</taxon>
        <taxon>50 kb inversion clade</taxon>
        <taxon>NPAAA clade</taxon>
        <taxon>indigoferoid/millettioid clade</taxon>
        <taxon>Phaseoleae</taxon>
        <taxon>Sphenostylis</taxon>
    </lineage>
</organism>